<feature type="region of interest" description="Disordered" evidence="1">
    <location>
        <begin position="94"/>
        <end position="120"/>
    </location>
</feature>
<dbReference type="AlphaFoldDB" id="A0AAD9DFZ6"/>
<name>A0AAD9DFZ6_9STRA</name>
<accession>A0AAD9DFZ6</accession>
<keyword evidence="3" id="KW-1185">Reference proteome</keyword>
<sequence>MNRPILQPATTPAPSPSSPEAEQTYCGCPQCTQAVWDTLACDDALEDGCHTCGSRISWLQSNNGGNIDNACHMVASQFPSGPCGVCNPDTRNVTAEPTKSPSLPPTPKPTPLSTLAPTPNPIKVSTQAPTSTPDDTYCGCPQCTQAVWDTLACDDAVEDGCHTCGSRISWLQSNNGGNIDNACHMVASQFPSGPCGVCNPDTCNVTAEPTKCPSLPPTPKPTPLSTLAPTPNPIKVSTQAPTSTPDDTYCGCPQCAQAVWDTLACDDAVEDGCHTCGSRISWLQSNNGGNIDNACHMVASQFPSGPCGVCNPDTCNVTAEPTKCPSLPPTPKPTPLSTLAPTPNPIKVSTQAPTSTPDDTYCGCPQCTQAVWDTLACDDSLGGCHTCGSRISWLQSNNGGDTDETCKTVSEQFSNGPCGFCNPLLCNNPVLDDPDPTKLIWSDEFNVDGTPDPSKWSYDIGD</sequence>
<reference evidence="2" key="1">
    <citation type="submission" date="2023-06" db="EMBL/GenBank/DDBJ databases">
        <title>Survivors Of The Sea: Transcriptome response of Skeletonema marinoi to long-term dormancy.</title>
        <authorList>
            <person name="Pinder M.I.M."/>
            <person name="Kourtchenko O."/>
            <person name="Robertson E.K."/>
            <person name="Larsson T."/>
            <person name="Maumus F."/>
            <person name="Osuna-Cruz C.M."/>
            <person name="Vancaester E."/>
            <person name="Stenow R."/>
            <person name="Vandepoele K."/>
            <person name="Ploug H."/>
            <person name="Bruchert V."/>
            <person name="Godhe A."/>
            <person name="Topel M."/>
        </authorList>
    </citation>
    <scope>NUCLEOTIDE SEQUENCE</scope>
    <source>
        <strain evidence="2">R05AC</strain>
    </source>
</reference>
<evidence type="ECO:0000313" key="3">
    <source>
        <dbReference type="Proteomes" id="UP001224775"/>
    </source>
</evidence>
<dbReference type="Proteomes" id="UP001224775">
    <property type="component" value="Unassembled WGS sequence"/>
</dbReference>
<evidence type="ECO:0000256" key="1">
    <source>
        <dbReference type="SAM" id="MobiDB-lite"/>
    </source>
</evidence>
<proteinExistence type="predicted"/>
<gene>
    <name evidence="2" type="ORF">QTG54_003676</name>
</gene>
<comment type="caution">
    <text evidence="2">The sequence shown here is derived from an EMBL/GenBank/DDBJ whole genome shotgun (WGS) entry which is preliminary data.</text>
</comment>
<protein>
    <submittedName>
        <fullName evidence="2">Uncharacterized protein</fullName>
    </submittedName>
</protein>
<organism evidence="2 3">
    <name type="scientific">Skeletonema marinoi</name>
    <dbReference type="NCBI Taxonomy" id="267567"/>
    <lineage>
        <taxon>Eukaryota</taxon>
        <taxon>Sar</taxon>
        <taxon>Stramenopiles</taxon>
        <taxon>Ochrophyta</taxon>
        <taxon>Bacillariophyta</taxon>
        <taxon>Coscinodiscophyceae</taxon>
        <taxon>Thalassiosirophycidae</taxon>
        <taxon>Thalassiosirales</taxon>
        <taxon>Skeletonemataceae</taxon>
        <taxon>Skeletonema</taxon>
        <taxon>Skeletonema marinoi-dohrnii complex</taxon>
    </lineage>
</organism>
<dbReference type="EMBL" id="JATAAI010000005">
    <property type="protein sequence ID" value="KAK1745752.1"/>
    <property type="molecule type" value="Genomic_DNA"/>
</dbReference>
<evidence type="ECO:0000313" key="2">
    <source>
        <dbReference type="EMBL" id="KAK1745752.1"/>
    </source>
</evidence>